<proteinExistence type="predicted"/>
<keyword evidence="2" id="KW-0812">Transmembrane</keyword>
<dbReference type="SUPFAM" id="SSF55874">
    <property type="entry name" value="ATPase domain of HSP90 chaperone/DNA topoisomerase II/histidine kinase"/>
    <property type="match status" value="1"/>
</dbReference>
<feature type="transmembrane region" description="Helical" evidence="2">
    <location>
        <begin position="66"/>
        <end position="87"/>
    </location>
</feature>
<evidence type="ECO:0000256" key="1">
    <source>
        <dbReference type="PROSITE-ProRule" id="PRU00110"/>
    </source>
</evidence>
<dbReference type="STRING" id="1423778.FC70_GL000156"/>
<organism evidence="4 5">
    <name type="scientific">Paucilactobacillus oligofermentans DSM 15707 = LMG 22743</name>
    <dbReference type="NCBI Taxonomy" id="1423778"/>
    <lineage>
        <taxon>Bacteria</taxon>
        <taxon>Bacillati</taxon>
        <taxon>Bacillota</taxon>
        <taxon>Bacilli</taxon>
        <taxon>Lactobacillales</taxon>
        <taxon>Lactobacillaceae</taxon>
        <taxon>Paucilactobacillus</taxon>
    </lineage>
</organism>
<comment type="caution">
    <text evidence="1">Lacks conserved residue(s) required for the propagation of feature annotation.</text>
</comment>
<name>A0A0R1RXD8_9LACO</name>
<protein>
    <submittedName>
        <fullName evidence="4">Sppk</fullName>
    </submittedName>
</protein>
<feature type="transmembrane region" description="Helical" evidence="2">
    <location>
        <begin position="175"/>
        <end position="196"/>
    </location>
</feature>
<comment type="caution">
    <text evidence="4">The sequence shown here is derived from an EMBL/GenBank/DDBJ whole genome shotgun (WGS) entry which is preliminary data.</text>
</comment>
<dbReference type="InterPro" id="IPR032834">
    <property type="entry name" value="NatK-like_C"/>
</dbReference>
<reference evidence="4 5" key="1">
    <citation type="journal article" date="2015" name="Genome Announc.">
        <title>Expanding the biotechnology potential of lactobacilli through comparative genomics of 213 strains and associated genera.</title>
        <authorList>
            <person name="Sun Z."/>
            <person name="Harris H.M."/>
            <person name="McCann A."/>
            <person name="Guo C."/>
            <person name="Argimon S."/>
            <person name="Zhang W."/>
            <person name="Yang X."/>
            <person name="Jeffery I.B."/>
            <person name="Cooney J.C."/>
            <person name="Kagawa T.F."/>
            <person name="Liu W."/>
            <person name="Song Y."/>
            <person name="Salvetti E."/>
            <person name="Wrobel A."/>
            <person name="Rasinkangas P."/>
            <person name="Parkhill J."/>
            <person name="Rea M.C."/>
            <person name="O'Sullivan O."/>
            <person name="Ritari J."/>
            <person name="Douillard F.P."/>
            <person name="Paul Ross R."/>
            <person name="Yang R."/>
            <person name="Briner A.E."/>
            <person name="Felis G.E."/>
            <person name="de Vos W.M."/>
            <person name="Barrangou R."/>
            <person name="Klaenhammer T.R."/>
            <person name="Caufield P.W."/>
            <person name="Cui Y."/>
            <person name="Zhang H."/>
            <person name="O'Toole P.W."/>
        </authorList>
    </citation>
    <scope>NUCLEOTIDE SEQUENCE [LARGE SCALE GENOMIC DNA]</scope>
    <source>
        <strain evidence="4 5">DSM 15707</strain>
    </source>
</reference>
<dbReference type="Pfam" id="PF14501">
    <property type="entry name" value="HATPase_c_5"/>
    <property type="match status" value="1"/>
</dbReference>
<evidence type="ECO:0000313" key="4">
    <source>
        <dbReference type="EMBL" id="KRL58083.1"/>
    </source>
</evidence>
<dbReference type="PROSITE" id="PS50894">
    <property type="entry name" value="HPT"/>
    <property type="match status" value="1"/>
</dbReference>
<sequence length="433" mass="50247">MMFVLMRYLLQDGYHWRNAIVDSFFALMVAVISLMIFDTIWILILIVLVLIGRFGKQNINNRYEKAITFMAVCILQMIILFSTTYIFRLILFLFKREFNLNLAISSGHLLVIAISVSELLITMITVYLIKKYNEKLQILKGIINDFEIKNQIFIMILGMFIALVTVLVISELQRVLSSILGVLIVVFVLVTSLILYQMIIFIKSYSIRQEAINIRRQNVQLNEYMTNIEQQYTEFRKFKHDYNNLLLSLKTIIESNDSEQLKSYYNELSQQTLSTEHNDSQILIAVDKIINEPIRGLLIQKFFTARKMKMELSVETPDIKIDISNHVVSMVRILGILIDNAIEYLSENLEYEQLVKCAFIDHQNSIEIVIENSANELIDLDQIFEQGYTTKGEEHGLGLANVSDLVHKISNLFMSTQLKNNKIQISLILEKEK</sequence>
<dbReference type="Gene3D" id="3.30.565.10">
    <property type="entry name" value="Histidine kinase-like ATPase, C-terminal domain"/>
    <property type="match status" value="1"/>
</dbReference>
<dbReference type="InterPro" id="IPR008207">
    <property type="entry name" value="Sig_transdc_His_kin_Hpt_dom"/>
</dbReference>
<dbReference type="EMBL" id="AZFE01000002">
    <property type="protein sequence ID" value="KRL58083.1"/>
    <property type="molecule type" value="Genomic_DNA"/>
</dbReference>
<evidence type="ECO:0000259" key="3">
    <source>
        <dbReference type="PROSITE" id="PS50894"/>
    </source>
</evidence>
<feature type="transmembrane region" description="Helical" evidence="2">
    <location>
        <begin position="107"/>
        <end position="129"/>
    </location>
</feature>
<dbReference type="PANTHER" id="PTHR40448:SF1">
    <property type="entry name" value="TWO-COMPONENT SENSOR HISTIDINE KINASE"/>
    <property type="match status" value="1"/>
</dbReference>
<evidence type="ECO:0000313" key="5">
    <source>
        <dbReference type="Proteomes" id="UP000051697"/>
    </source>
</evidence>
<keyword evidence="5" id="KW-1185">Reference proteome</keyword>
<dbReference type="PATRIC" id="fig|1423778.4.peg.172"/>
<dbReference type="GO" id="GO:0042802">
    <property type="term" value="F:identical protein binding"/>
    <property type="evidence" value="ECO:0007669"/>
    <property type="project" value="TreeGrafter"/>
</dbReference>
<dbReference type="PANTHER" id="PTHR40448">
    <property type="entry name" value="TWO-COMPONENT SENSOR HISTIDINE KINASE"/>
    <property type="match status" value="1"/>
</dbReference>
<accession>A0A0R1RXD8</accession>
<feature type="transmembrane region" description="Helical" evidence="2">
    <location>
        <begin position="150"/>
        <end position="169"/>
    </location>
</feature>
<feature type="transmembrane region" description="Helical" evidence="2">
    <location>
        <begin position="24"/>
        <end position="54"/>
    </location>
</feature>
<dbReference type="Proteomes" id="UP000051697">
    <property type="component" value="Unassembled WGS sequence"/>
</dbReference>
<keyword evidence="2" id="KW-0472">Membrane</keyword>
<dbReference type="AlphaFoldDB" id="A0A0R1RXD8"/>
<dbReference type="InterPro" id="IPR036890">
    <property type="entry name" value="HATPase_C_sf"/>
</dbReference>
<feature type="domain" description="HPt" evidence="3">
    <location>
        <begin position="347"/>
        <end position="433"/>
    </location>
</feature>
<keyword evidence="2" id="KW-1133">Transmembrane helix</keyword>
<dbReference type="GO" id="GO:0000160">
    <property type="term" value="P:phosphorelay signal transduction system"/>
    <property type="evidence" value="ECO:0007669"/>
    <property type="project" value="InterPro"/>
</dbReference>
<gene>
    <name evidence="4" type="ORF">FC70_GL000156</name>
</gene>
<evidence type="ECO:0000256" key="2">
    <source>
        <dbReference type="SAM" id="Phobius"/>
    </source>
</evidence>